<comment type="caution">
    <text evidence="1">The sequence shown here is derived from an EMBL/GenBank/DDBJ whole genome shotgun (WGS) entry which is preliminary data.</text>
</comment>
<dbReference type="AlphaFoldDB" id="A0A3M9NDX8"/>
<name>A0A3M9NDX8_9BACT</name>
<gene>
    <name evidence="1" type="ORF">EFY79_13080</name>
</gene>
<dbReference type="Gene3D" id="3.40.50.1110">
    <property type="entry name" value="SGNH hydrolase"/>
    <property type="match status" value="1"/>
</dbReference>
<sequence>MADANLRQSLKKYISSVVDYFHENRDNVVYQFFYEKQYNKGCDTHPDLKEHHEIAALLIQFFKDKKLLGTL</sequence>
<organism evidence="1 2">
    <name type="scientific">Hanamia caeni</name>
    <dbReference type="NCBI Taxonomy" id="2294116"/>
    <lineage>
        <taxon>Bacteria</taxon>
        <taxon>Pseudomonadati</taxon>
        <taxon>Bacteroidota</taxon>
        <taxon>Chitinophagia</taxon>
        <taxon>Chitinophagales</taxon>
        <taxon>Chitinophagaceae</taxon>
        <taxon>Hanamia</taxon>
    </lineage>
</organism>
<dbReference type="EMBL" id="RJJR01000011">
    <property type="protein sequence ID" value="RNI35188.1"/>
    <property type="molecule type" value="Genomic_DNA"/>
</dbReference>
<accession>A0A3M9NDX8</accession>
<evidence type="ECO:0000313" key="2">
    <source>
        <dbReference type="Proteomes" id="UP000267223"/>
    </source>
</evidence>
<reference evidence="1 2" key="1">
    <citation type="submission" date="2018-11" db="EMBL/GenBank/DDBJ databases">
        <title>Draft genome sequence of Ferruginibacter sp. BO-59.</title>
        <authorList>
            <person name="Im W.T."/>
        </authorList>
    </citation>
    <scope>NUCLEOTIDE SEQUENCE [LARGE SCALE GENOMIC DNA]</scope>
    <source>
        <strain evidence="1 2">BO-59</strain>
    </source>
</reference>
<proteinExistence type="predicted"/>
<dbReference type="InterPro" id="IPR036514">
    <property type="entry name" value="SGNH_hydro_sf"/>
</dbReference>
<protein>
    <submittedName>
        <fullName evidence="1">Uncharacterized protein</fullName>
    </submittedName>
</protein>
<evidence type="ECO:0000313" key="1">
    <source>
        <dbReference type="EMBL" id="RNI35188.1"/>
    </source>
</evidence>
<keyword evidence="2" id="KW-1185">Reference proteome</keyword>
<dbReference type="Proteomes" id="UP000267223">
    <property type="component" value="Unassembled WGS sequence"/>
</dbReference>
<dbReference type="GO" id="GO:0016788">
    <property type="term" value="F:hydrolase activity, acting on ester bonds"/>
    <property type="evidence" value="ECO:0007669"/>
    <property type="project" value="UniProtKB-ARBA"/>
</dbReference>